<organism evidence="1 2">
    <name type="scientific">Insolitispirillum peregrinum</name>
    <dbReference type="NCBI Taxonomy" id="80876"/>
    <lineage>
        <taxon>Bacteria</taxon>
        <taxon>Pseudomonadati</taxon>
        <taxon>Pseudomonadota</taxon>
        <taxon>Alphaproteobacteria</taxon>
        <taxon>Rhodospirillales</taxon>
        <taxon>Novispirillaceae</taxon>
        <taxon>Insolitispirillum</taxon>
    </lineage>
</organism>
<evidence type="ECO:0000313" key="1">
    <source>
        <dbReference type="EMBL" id="SIT06655.1"/>
    </source>
</evidence>
<gene>
    <name evidence="1" type="ORF">SAMN05421779_106130</name>
</gene>
<proteinExistence type="predicted"/>
<dbReference type="InterPro" id="IPR008321">
    <property type="entry name" value="UCP032146"/>
</dbReference>
<accession>A0A1N7P7M7</accession>
<dbReference type="PIRSF" id="PIRSF032146">
    <property type="entry name" value="UCP032146"/>
    <property type="match status" value="1"/>
</dbReference>
<sequence length="165" mass="18987">MMHGGRDPATECIQAVHLDEKTLVRRRAEVEHERKVAIYDLLEENYFHVLDEAITGPYSLHLSIDGDKLCLDINDVAEQPLMRTFFSLKGFRSIVKEYFMVCESYYSAIRTATPSQIEAIDMGRRGLHNEGAEMLRERLSEKAIEVDKDTARRLFTLVCVLHIRG</sequence>
<keyword evidence="2" id="KW-1185">Reference proteome</keyword>
<dbReference type="STRING" id="80876.SAMN05421779_106130"/>
<dbReference type="AlphaFoldDB" id="A0A1N7P7M7"/>
<dbReference type="NCBIfam" id="NF002769">
    <property type="entry name" value="PRK02853.1"/>
    <property type="match status" value="1"/>
</dbReference>
<reference evidence="1 2" key="1">
    <citation type="submission" date="2017-01" db="EMBL/GenBank/DDBJ databases">
        <authorList>
            <person name="Mah S.A."/>
            <person name="Swanson W.J."/>
            <person name="Moy G.W."/>
            <person name="Vacquier V.D."/>
        </authorList>
    </citation>
    <scope>NUCLEOTIDE SEQUENCE [LARGE SCALE GENOMIC DNA]</scope>
    <source>
        <strain evidence="1 2">DSM 11589</strain>
    </source>
</reference>
<dbReference type="Pfam" id="PF06793">
    <property type="entry name" value="UPF0262"/>
    <property type="match status" value="1"/>
</dbReference>
<protein>
    <submittedName>
        <fullName evidence="1">Uncharacterized protein, UPF0262 family</fullName>
    </submittedName>
</protein>
<evidence type="ECO:0000313" key="2">
    <source>
        <dbReference type="Proteomes" id="UP000185678"/>
    </source>
</evidence>
<name>A0A1N7P7M7_9PROT</name>
<dbReference type="EMBL" id="FTOA01000006">
    <property type="protein sequence ID" value="SIT06655.1"/>
    <property type="molecule type" value="Genomic_DNA"/>
</dbReference>
<dbReference type="Proteomes" id="UP000185678">
    <property type="component" value="Unassembled WGS sequence"/>
</dbReference>